<dbReference type="Proteomes" id="UP001054837">
    <property type="component" value="Unassembled WGS sequence"/>
</dbReference>
<protein>
    <submittedName>
        <fullName evidence="2">Uncharacterized protein</fullName>
    </submittedName>
</protein>
<dbReference type="EMBL" id="BPLQ01002951">
    <property type="protein sequence ID" value="GIX96627.1"/>
    <property type="molecule type" value="Genomic_DNA"/>
</dbReference>
<name>A0AAV4PN43_9ARAC</name>
<gene>
    <name evidence="2" type="ORF">CDAR_550041</name>
</gene>
<proteinExistence type="predicted"/>
<reference evidence="2 3" key="1">
    <citation type="submission" date="2021-06" db="EMBL/GenBank/DDBJ databases">
        <title>Caerostris darwini draft genome.</title>
        <authorList>
            <person name="Kono N."/>
            <person name="Arakawa K."/>
        </authorList>
    </citation>
    <scope>NUCLEOTIDE SEQUENCE [LARGE SCALE GENOMIC DNA]</scope>
</reference>
<evidence type="ECO:0000313" key="2">
    <source>
        <dbReference type="EMBL" id="GIX96627.1"/>
    </source>
</evidence>
<dbReference type="AlphaFoldDB" id="A0AAV4PN43"/>
<sequence length="99" mass="10885">MNPYHGSKTKRKGENLRLGDSNPEHLGCLNRLFLAEKCQNQAKIKFFATVVSLFSPMLGGLAGEKSANVIATCSVWFEFGLSRLEPPIVSPVSDMTRSI</sequence>
<organism evidence="2 3">
    <name type="scientific">Caerostris darwini</name>
    <dbReference type="NCBI Taxonomy" id="1538125"/>
    <lineage>
        <taxon>Eukaryota</taxon>
        <taxon>Metazoa</taxon>
        <taxon>Ecdysozoa</taxon>
        <taxon>Arthropoda</taxon>
        <taxon>Chelicerata</taxon>
        <taxon>Arachnida</taxon>
        <taxon>Araneae</taxon>
        <taxon>Araneomorphae</taxon>
        <taxon>Entelegynae</taxon>
        <taxon>Araneoidea</taxon>
        <taxon>Araneidae</taxon>
        <taxon>Caerostris</taxon>
    </lineage>
</organism>
<evidence type="ECO:0000313" key="3">
    <source>
        <dbReference type="Proteomes" id="UP001054837"/>
    </source>
</evidence>
<keyword evidence="3" id="KW-1185">Reference proteome</keyword>
<feature type="region of interest" description="Disordered" evidence="1">
    <location>
        <begin position="1"/>
        <end position="22"/>
    </location>
</feature>
<comment type="caution">
    <text evidence="2">The sequence shown here is derived from an EMBL/GenBank/DDBJ whole genome shotgun (WGS) entry which is preliminary data.</text>
</comment>
<evidence type="ECO:0000256" key="1">
    <source>
        <dbReference type="SAM" id="MobiDB-lite"/>
    </source>
</evidence>
<accession>A0AAV4PN43</accession>